<dbReference type="InterPro" id="IPR036097">
    <property type="entry name" value="HisK_dim/P_sf"/>
</dbReference>
<dbReference type="SMART" id="SM00387">
    <property type="entry name" value="HATPase_c"/>
    <property type="match status" value="1"/>
</dbReference>
<dbReference type="CDD" id="cd17546">
    <property type="entry name" value="REC_hyHK_CKI1_RcsC-like"/>
    <property type="match status" value="1"/>
</dbReference>
<dbReference type="InterPro" id="IPR001789">
    <property type="entry name" value="Sig_transdc_resp-reg_receiver"/>
</dbReference>
<dbReference type="PRINTS" id="PR00344">
    <property type="entry name" value="BCTRLSENSOR"/>
</dbReference>
<keyword evidence="8" id="KW-0547">Nucleotide-binding</keyword>
<dbReference type="SUPFAM" id="SSF55874">
    <property type="entry name" value="ATPase domain of HSP90 chaperone/DNA topoisomerase II/histidine kinase"/>
    <property type="match status" value="1"/>
</dbReference>
<dbReference type="InterPro" id="IPR005467">
    <property type="entry name" value="His_kinase_dom"/>
</dbReference>
<reference evidence="8" key="1">
    <citation type="submission" date="2023-02" db="EMBL/GenBank/DDBJ databases">
        <title>Description of Roseinatronobacter alkalisoli sp. nov., an alkaliphilic bacerium isolated from soda soil.</title>
        <authorList>
            <person name="Wei W."/>
        </authorList>
    </citation>
    <scope>NUCLEOTIDE SEQUENCE</scope>
    <source>
        <strain evidence="8">HJB301</strain>
    </source>
</reference>
<dbReference type="SUPFAM" id="SSF47384">
    <property type="entry name" value="Homodimeric domain of signal transducing histidine kinase"/>
    <property type="match status" value="1"/>
</dbReference>
<dbReference type="Pfam" id="PF02518">
    <property type="entry name" value="HATPase_c"/>
    <property type="match status" value="1"/>
</dbReference>
<dbReference type="PANTHER" id="PTHR45339:SF1">
    <property type="entry name" value="HYBRID SIGNAL TRANSDUCTION HISTIDINE KINASE J"/>
    <property type="match status" value="1"/>
</dbReference>
<dbReference type="Proteomes" id="UP001431784">
    <property type="component" value="Unassembled WGS sequence"/>
</dbReference>
<dbReference type="InterPro" id="IPR004358">
    <property type="entry name" value="Sig_transdc_His_kin-like_C"/>
</dbReference>
<comment type="catalytic activity">
    <reaction evidence="1">
        <text>ATP + protein L-histidine = ADP + protein N-phospho-L-histidine.</text>
        <dbReference type="EC" id="2.7.13.3"/>
    </reaction>
</comment>
<feature type="domain" description="Histidine kinase" evidence="6">
    <location>
        <begin position="301"/>
        <end position="518"/>
    </location>
</feature>
<keyword evidence="8" id="KW-0067">ATP-binding</keyword>
<dbReference type="SUPFAM" id="SSF52172">
    <property type="entry name" value="CheY-like"/>
    <property type="match status" value="1"/>
</dbReference>
<evidence type="ECO:0000256" key="5">
    <source>
        <dbReference type="PROSITE-ProRule" id="PRU00169"/>
    </source>
</evidence>
<accession>A0ABT5TEH3</accession>
<dbReference type="InterPro" id="IPR003594">
    <property type="entry name" value="HATPase_dom"/>
</dbReference>
<dbReference type="PROSITE" id="PS50109">
    <property type="entry name" value="HIS_KIN"/>
    <property type="match status" value="1"/>
</dbReference>
<feature type="modified residue" description="4-aspartylphosphate" evidence="5">
    <location>
        <position position="596"/>
    </location>
</feature>
<keyword evidence="3 5" id="KW-0597">Phosphoprotein</keyword>
<dbReference type="Pfam" id="PF00512">
    <property type="entry name" value="HisKA"/>
    <property type="match status" value="1"/>
</dbReference>
<gene>
    <name evidence="8" type="ORF">PUT78_14480</name>
</gene>
<dbReference type="PROSITE" id="PS50110">
    <property type="entry name" value="RESPONSE_REGULATORY"/>
    <property type="match status" value="1"/>
</dbReference>
<dbReference type="SMART" id="SM00388">
    <property type="entry name" value="HisKA"/>
    <property type="match status" value="1"/>
</dbReference>
<evidence type="ECO:0000313" key="9">
    <source>
        <dbReference type="Proteomes" id="UP001431784"/>
    </source>
</evidence>
<feature type="domain" description="Response regulatory" evidence="7">
    <location>
        <begin position="547"/>
        <end position="666"/>
    </location>
</feature>
<dbReference type="CDD" id="cd00082">
    <property type="entry name" value="HisKA"/>
    <property type="match status" value="1"/>
</dbReference>
<evidence type="ECO:0000256" key="1">
    <source>
        <dbReference type="ARBA" id="ARBA00000085"/>
    </source>
</evidence>
<evidence type="ECO:0000256" key="3">
    <source>
        <dbReference type="ARBA" id="ARBA00022553"/>
    </source>
</evidence>
<dbReference type="Pfam" id="PF00072">
    <property type="entry name" value="Response_reg"/>
    <property type="match status" value="1"/>
</dbReference>
<organism evidence="8 9">
    <name type="scientific">Roseinatronobacter alkalisoli</name>
    <dbReference type="NCBI Taxonomy" id="3028235"/>
    <lineage>
        <taxon>Bacteria</taxon>
        <taxon>Pseudomonadati</taxon>
        <taxon>Pseudomonadota</taxon>
        <taxon>Alphaproteobacteria</taxon>
        <taxon>Rhodobacterales</taxon>
        <taxon>Paracoccaceae</taxon>
        <taxon>Roseinatronobacter</taxon>
    </lineage>
</organism>
<protein>
    <recommendedName>
        <fullName evidence="2">histidine kinase</fullName>
        <ecNumber evidence="2">2.7.13.3</ecNumber>
    </recommendedName>
</protein>
<dbReference type="Gene3D" id="3.40.50.2300">
    <property type="match status" value="1"/>
</dbReference>
<dbReference type="SMART" id="SM00448">
    <property type="entry name" value="REC"/>
    <property type="match status" value="1"/>
</dbReference>
<proteinExistence type="predicted"/>
<dbReference type="InterPro" id="IPR003661">
    <property type="entry name" value="HisK_dim/P_dom"/>
</dbReference>
<dbReference type="PANTHER" id="PTHR45339">
    <property type="entry name" value="HYBRID SIGNAL TRANSDUCTION HISTIDINE KINASE J"/>
    <property type="match status" value="1"/>
</dbReference>
<dbReference type="EC" id="2.7.13.3" evidence="2"/>
<dbReference type="Gene3D" id="3.30.565.10">
    <property type="entry name" value="Histidine kinase-like ATPase, C-terminal domain"/>
    <property type="match status" value="1"/>
</dbReference>
<dbReference type="InterPro" id="IPR036890">
    <property type="entry name" value="HATPase_C_sf"/>
</dbReference>
<evidence type="ECO:0000256" key="4">
    <source>
        <dbReference type="ARBA" id="ARBA00023012"/>
    </source>
</evidence>
<dbReference type="CDD" id="cd16922">
    <property type="entry name" value="HATPase_EvgS-ArcB-TorS-like"/>
    <property type="match status" value="1"/>
</dbReference>
<dbReference type="Gene3D" id="1.10.287.130">
    <property type="match status" value="1"/>
</dbReference>
<evidence type="ECO:0000256" key="2">
    <source>
        <dbReference type="ARBA" id="ARBA00012438"/>
    </source>
</evidence>
<dbReference type="GO" id="GO:0005524">
    <property type="term" value="F:ATP binding"/>
    <property type="evidence" value="ECO:0007669"/>
    <property type="project" value="UniProtKB-KW"/>
</dbReference>
<evidence type="ECO:0000259" key="7">
    <source>
        <dbReference type="PROSITE" id="PS50110"/>
    </source>
</evidence>
<name>A0ABT5TEH3_9RHOB</name>
<sequence length="692" mass="75020">MNAKLPAPKRLSALLALTTIFALAITVGTLSWVAVRLASDFNAQARQDAFQRVEHGVESIVARLKANSIDYSNWTEHYHALQRQDIAWLDENVGAGVDGDGVAQLIILGGSPLDDPLHWLAADIRPPPAADFAQTFAFAQSLVADDDPATNDFPITAFRWIGDELWLLSVDIVMPHTSVPDAVLPSSHLVFGIAVPHQLSRHMADTLLLSDVRVQSVPDEARASYNLNVAGDNPAWIVWSLPDPGTRAIISAIPPIALALGLLLAVLGGGVFAVRRLATDLEGALVTAEAASKAKSEFLTNMSHEIRTPLNGVMGMADLLVDTRLDAAQQEMLETIRQSGKNLLSLINDILDLARVEAGKMKLVSRPFRLADVIEHAEALHRPIAQAKSVTLRTTYGAGYADYRLGDETRVLQILHNVLGNAVKFTETGHITLNVDAEDPGHVVFRITDTGIGMTEEQISRFFLAFEQAEAGTTRRFGGTGLGMSIVRYLVDAMQGDVTVASRLGLGTEIIIQLAVPLMFGGTARQPPEISPEDGDSILPGHLKSCHLLVAEDNATNRKILSLMLTKLGVQAVFAQNGAEAYQLWQNTDFDLILMDISMPVMDGFAALQNMQRYSATTGRPAPRAIAATANVMKEQMESYAKAGFIDVLPKPIQRVTLEKALLRQIKSVNTPTVATAGNHNADEDRRYCIPE</sequence>
<comment type="caution">
    <text evidence="8">The sequence shown here is derived from an EMBL/GenBank/DDBJ whole genome shotgun (WGS) entry which is preliminary data.</text>
</comment>
<evidence type="ECO:0000259" key="6">
    <source>
        <dbReference type="PROSITE" id="PS50109"/>
    </source>
</evidence>
<dbReference type="EMBL" id="JAQZSM010000014">
    <property type="protein sequence ID" value="MDD7972303.1"/>
    <property type="molecule type" value="Genomic_DNA"/>
</dbReference>
<keyword evidence="4" id="KW-0902">Two-component regulatory system</keyword>
<evidence type="ECO:0000313" key="8">
    <source>
        <dbReference type="EMBL" id="MDD7972303.1"/>
    </source>
</evidence>
<dbReference type="RefSeq" id="WP_274352981.1">
    <property type="nucleotide sequence ID" value="NZ_JAQZSM010000014.1"/>
</dbReference>
<dbReference type="InterPro" id="IPR011006">
    <property type="entry name" value="CheY-like_superfamily"/>
</dbReference>
<keyword evidence="9" id="KW-1185">Reference proteome</keyword>